<keyword evidence="5" id="KW-0472">Membrane</keyword>
<sequence>MRRIVLCWIILLMLIGTGSPPAFAHAGLLATTPRDGQVVQTSPGEITLEFSEPLEEGLIDLKLYDGNGRPIALAGPILAAGDASRMRAEPPKLPDGTYTVVWSVVSEDGHPVNGSFSFSVGRSASGTIAPVSDGTSALIDRTLAVIRYVVEGTLLLGAGLHWLSWLGRRRGWPEGVREIGRGRRAVWFVLVAGLIAEGLLYLAALPGNGLASVFQKGQWTILGQSPFLGMVGAQLALMLLAAVPGMVEGWYLVMWALAVGALAFGGHAWGIQPVWLAASFRILHLFALALWLGALTYLLLAMRWERKAGAAIEWGPFRRFFVRLALLASATALLSGAAMTVQQTDWAVLWTKGQTWSVLLGLKVTLTAVMLVLAITQTLRWRKHGRLTSPALLRWEWGAGALALLAGVWMSQSAYPLPVTSYTKTFPAGDAQVVVQIPRVAPGTQIMTIEFPAPMTEPRQVLVQVSKPDAAVNRQPIPAERTGTGRYQADIPFSMYGTWTYRIDAAFHNGTHAEFTDTLFIPGGGETR</sequence>
<accession>A0A9X3Z2U4</accession>
<dbReference type="SUPFAM" id="SSF81296">
    <property type="entry name" value="E set domains"/>
    <property type="match status" value="1"/>
</dbReference>
<feature type="transmembrane region" description="Helical" evidence="5">
    <location>
        <begin position="358"/>
        <end position="379"/>
    </location>
</feature>
<feature type="chain" id="PRO_5040807899" evidence="6">
    <location>
        <begin position="25"/>
        <end position="528"/>
    </location>
</feature>
<dbReference type="GO" id="GO:0005886">
    <property type="term" value="C:plasma membrane"/>
    <property type="evidence" value="ECO:0007669"/>
    <property type="project" value="TreeGrafter"/>
</dbReference>
<comment type="caution">
    <text evidence="8">The sequence shown here is derived from an EMBL/GenBank/DDBJ whole genome shotgun (WGS) entry which is preliminary data.</text>
</comment>
<name>A0A9X3Z2U4_9BACL</name>
<proteinExistence type="predicted"/>
<comment type="subcellular location">
    <subcellularLocation>
        <location evidence="1">Cell envelope</location>
    </subcellularLocation>
</comment>
<dbReference type="InterPro" id="IPR014755">
    <property type="entry name" value="Cu-Rt/internalin_Ig-like"/>
</dbReference>
<keyword evidence="5" id="KW-1133">Transmembrane helix</keyword>
<dbReference type="Proteomes" id="UP001151071">
    <property type="component" value="Unassembled WGS sequence"/>
</dbReference>
<keyword evidence="9" id="KW-1185">Reference proteome</keyword>
<dbReference type="GO" id="GO:0046688">
    <property type="term" value="P:response to copper ion"/>
    <property type="evidence" value="ECO:0007669"/>
    <property type="project" value="InterPro"/>
</dbReference>
<evidence type="ECO:0000259" key="7">
    <source>
        <dbReference type="Pfam" id="PF04234"/>
    </source>
</evidence>
<dbReference type="PANTHER" id="PTHR34820">
    <property type="entry name" value="INNER MEMBRANE PROTEIN YEBZ"/>
    <property type="match status" value="1"/>
</dbReference>
<feature type="domain" description="CopC" evidence="7">
    <location>
        <begin position="25"/>
        <end position="120"/>
    </location>
</feature>
<feature type="transmembrane region" description="Helical" evidence="5">
    <location>
        <begin position="320"/>
        <end position="338"/>
    </location>
</feature>
<keyword evidence="5" id="KW-0812">Transmembrane</keyword>
<feature type="transmembrane region" description="Helical" evidence="5">
    <location>
        <begin position="145"/>
        <end position="164"/>
    </location>
</feature>
<feature type="transmembrane region" description="Helical" evidence="5">
    <location>
        <begin position="185"/>
        <end position="205"/>
    </location>
</feature>
<protein>
    <submittedName>
        <fullName evidence="8">Copper resistance protein CopC</fullName>
    </submittedName>
</protein>
<dbReference type="Pfam" id="PF04234">
    <property type="entry name" value="CopC"/>
    <property type="match status" value="1"/>
</dbReference>
<evidence type="ECO:0000313" key="9">
    <source>
        <dbReference type="Proteomes" id="UP001151071"/>
    </source>
</evidence>
<evidence type="ECO:0000256" key="1">
    <source>
        <dbReference type="ARBA" id="ARBA00004196"/>
    </source>
</evidence>
<feature type="transmembrane region" description="Helical" evidence="5">
    <location>
        <begin position="250"/>
        <end position="270"/>
    </location>
</feature>
<keyword evidence="3 6" id="KW-0732">Signal</keyword>
<feature type="signal peptide" evidence="6">
    <location>
        <begin position="1"/>
        <end position="24"/>
    </location>
</feature>
<dbReference type="InterPro" id="IPR014756">
    <property type="entry name" value="Ig_E-set"/>
</dbReference>
<evidence type="ECO:0000313" key="8">
    <source>
        <dbReference type="EMBL" id="MDA5107975.1"/>
    </source>
</evidence>
<dbReference type="Gene3D" id="2.60.40.1220">
    <property type="match status" value="1"/>
</dbReference>
<dbReference type="GO" id="GO:0005507">
    <property type="term" value="F:copper ion binding"/>
    <property type="evidence" value="ECO:0007669"/>
    <property type="project" value="InterPro"/>
</dbReference>
<evidence type="ECO:0000256" key="2">
    <source>
        <dbReference type="ARBA" id="ARBA00022723"/>
    </source>
</evidence>
<dbReference type="GO" id="GO:0030313">
    <property type="term" value="C:cell envelope"/>
    <property type="evidence" value="ECO:0007669"/>
    <property type="project" value="UniProtKB-SubCell"/>
</dbReference>
<dbReference type="AlphaFoldDB" id="A0A9X3Z2U4"/>
<organism evidence="8 9">
    <name type="scientific">Brevibacillus thermoruber</name>
    <dbReference type="NCBI Taxonomy" id="33942"/>
    <lineage>
        <taxon>Bacteria</taxon>
        <taxon>Bacillati</taxon>
        <taxon>Bacillota</taxon>
        <taxon>Bacilli</taxon>
        <taxon>Bacillales</taxon>
        <taxon>Paenibacillaceae</taxon>
        <taxon>Brevibacillus</taxon>
    </lineage>
</organism>
<evidence type="ECO:0000256" key="4">
    <source>
        <dbReference type="ARBA" id="ARBA00023008"/>
    </source>
</evidence>
<evidence type="ECO:0000256" key="6">
    <source>
        <dbReference type="SAM" id="SignalP"/>
    </source>
</evidence>
<feature type="transmembrane region" description="Helical" evidence="5">
    <location>
        <begin position="282"/>
        <end position="300"/>
    </location>
</feature>
<keyword evidence="4" id="KW-0186">Copper</keyword>
<dbReference type="RefSeq" id="WP_271139705.1">
    <property type="nucleotide sequence ID" value="NZ_JAPYYP010000005.1"/>
</dbReference>
<dbReference type="EMBL" id="JAPYYP010000005">
    <property type="protein sequence ID" value="MDA5107975.1"/>
    <property type="molecule type" value="Genomic_DNA"/>
</dbReference>
<evidence type="ECO:0000256" key="5">
    <source>
        <dbReference type="SAM" id="Phobius"/>
    </source>
</evidence>
<dbReference type="InterPro" id="IPR007348">
    <property type="entry name" value="CopC_dom"/>
</dbReference>
<evidence type="ECO:0000256" key="3">
    <source>
        <dbReference type="ARBA" id="ARBA00022729"/>
    </source>
</evidence>
<dbReference type="PANTHER" id="PTHR34820:SF4">
    <property type="entry name" value="INNER MEMBRANE PROTEIN YEBZ"/>
    <property type="match status" value="1"/>
</dbReference>
<keyword evidence="2" id="KW-0479">Metal-binding</keyword>
<gene>
    <name evidence="8" type="ORF">O3V59_06370</name>
</gene>
<dbReference type="GO" id="GO:0006825">
    <property type="term" value="P:copper ion transport"/>
    <property type="evidence" value="ECO:0007669"/>
    <property type="project" value="InterPro"/>
</dbReference>
<reference evidence="8" key="1">
    <citation type="submission" date="2022-12" db="EMBL/GenBank/DDBJ databases">
        <title>Draft genome sequence of the thermophilic strain Brevibacillus thermoruber HT42, isolated from Los Humeros, Puebla, Mexico, with biotechnological potential.</title>
        <authorList>
            <person name="Lara Sanchez J."/>
            <person name="Solis Palacios R."/>
            <person name="Bustos Baena A.S."/>
            <person name="Ruz Baez A.E."/>
            <person name="Espinosa Luna G."/>
            <person name="Oliart Ros R.M."/>
        </authorList>
    </citation>
    <scope>NUCLEOTIDE SEQUENCE</scope>
    <source>
        <strain evidence="8">HT42</strain>
    </source>
</reference>
<dbReference type="InterPro" id="IPR032694">
    <property type="entry name" value="CopC/D"/>
</dbReference>
<feature type="transmembrane region" description="Helical" evidence="5">
    <location>
        <begin position="225"/>
        <end position="243"/>
    </location>
</feature>
<dbReference type="GO" id="GO:0042597">
    <property type="term" value="C:periplasmic space"/>
    <property type="evidence" value="ECO:0007669"/>
    <property type="project" value="InterPro"/>
</dbReference>